<keyword evidence="4" id="KW-1185">Reference proteome</keyword>
<dbReference type="Gene3D" id="1.10.260.40">
    <property type="entry name" value="lambda repressor-like DNA-binding domains"/>
    <property type="match status" value="1"/>
</dbReference>
<accession>A0ABS2IND7</accession>
<organism evidence="3 4">
    <name type="scientific">Micromonospora humida</name>
    <dbReference type="NCBI Taxonomy" id="2809018"/>
    <lineage>
        <taxon>Bacteria</taxon>
        <taxon>Bacillati</taxon>
        <taxon>Actinomycetota</taxon>
        <taxon>Actinomycetes</taxon>
        <taxon>Micromonosporales</taxon>
        <taxon>Micromonosporaceae</taxon>
        <taxon>Micromonospora</taxon>
    </lineage>
</organism>
<feature type="region of interest" description="Disordered" evidence="1">
    <location>
        <begin position="1"/>
        <end position="30"/>
    </location>
</feature>
<evidence type="ECO:0000256" key="1">
    <source>
        <dbReference type="SAM" id="MobiDB-lite"/>
    </source>
</evidence>
<sequence length="433" mass="46390">MRLLGPSPYPGKSRPWSAPSQGGAKHRERHFRTELRRRRLEANLSLQQLAELVPCDHGYLSKIENGHRRPGPDMTASLEQALSANGALFALAGEEQEGGEDMRRRRVLQALSAAGMAVAGWPLPSAETPRRIGMQHVADIADTTAVYRGWVSRHGGAAVQQPAAQLLDRAAAMHTAASEPKVRTALLVAIADLGAYVARDIGDHRSADEHAWLALSAATAAGNTALGGHTVVRMAGHNIELRHPEKTLSLLDAAAKRAGDLFTPGDRANQSCIRAWAYAQVGDADMVRRAVGNAEDAFTRVDNTGTPNWAAQHVTEAELYSLSGAAYTDLARTNHWYADAAIERLNEALDLRGVSLARSRVLDQLSLAEALLYAGEFDEAGRIALAEAEVAGTSDPGGLSLRFAGLTRRMQAHASKAASVTEFVTAQGSVKRM</sequence>
<dbReference type="PROSITE" id="PS50943">
    <property type="entry name" value="HTH_CROC1"/>
    <property type="match status" value="1"/>
</dbReference>
<reference evidence="3 4" key="1">
    <citation type="submission" date="2021-02" db="EMBL/GenBank/DDBJ databases">
        <authorList>
            <person name="Ra J.-S."/>
        </authorList>
    </citation>
    <scope>NUCLEOTIDE SEQUENCE [LARGE SCALE GENOMIC DNA]</scope>
    <source>
        <strain evidence="3 4">MMS20-R1-14</strain>
    </source>
</reference>
<dbReference type="InterPro" id="IPR001387">
    <property type="entry name" value="Cro/C1-type_HTH"/>
</dbReference>
<name>A0ABS2IND7_9ACTN</name>
<dbReference type="CDD" id="cd00093">
    <property type="entry name" value="HTH_XRE"/>
    <property type="match status" value="1"/>
</dbReference>
<dbReference type="SMART" id="SM00530">
    <property type="entry name" value="HTH_XRE"/>
    <property type="match status" value="1"/>
</dbReference>
<evidence type="ECO:0000313" key="3">
    <source>
        <dbReference type="EMBL" id="MBM7075521.1"/>
    </source>
</evidence>
<comment type="caution">
    <text evidence="3">The sequence shown here is derived from an EMBL/GenBank/DDBJ whole genome shotgun (WGS) entry which is preliminary data.</text>
</comment>
<proteinExistence type="predicted"/>
<feature type="domain" description="HTH cro/C1-type" evidence="2">
    <location>
        <begin position="35"/>
        <end position="89"/>
    </location>
</feature>
<dbReference type="Pfam" id="PF13560">
    <property type="entry name" value="HTH_31"/>
    <property type="match status" value="1"/>
</dbReference>
<gene>
    <name evidence="3" type="ORF">JQX11_04015</name>
</gene>
<evidence type="ECO:0000313" key="4">
    <source>
        <dbReference type="Proteomes" id="UP001518872"/>
    </source>
</evidence>
<dbReference type="SUPFAM" id="SSF47413">
    <property type="entry name" value="lambda repressor-like DNA-binding domains"/>
    <property type="match status" value="1"/>
</dbReference>
<dbReference type="EMBL" id="JAFEUC010000002">
    <property type="protein sequence ID" value="MBM7075521.1"/>
    <property type="molecule type" value="Genomic_DNA"/>
</dbReference>
<dbReference type="RefSeq" id="WP_204923648.1">
    <property type="nucleotide sequence ID" value="NZ_JAFEUC010000002.1"/>
</dbReference>
<dbReference type="Proteomes" id="UP001518872">
    <property type="component" value="Unassembled WGS sequence"/>
</dbReference>
<evidence type="ECO:0000259" key="2">
    <source>
        <dbReference type="PROSITE" id="PS50943"/>
    </source>
</evidence>
<protein>
    <submittedName>
        <fullName evidence="3">Helix-turn-helix transcriptional regulator</fullName>
    </submittedName>
</protein>
<dbReference type="InterPro" id="IPR010982">
    <property type="entry name" value="Lambda_DNA-bd_dom_sf"/>
</dbReference>